<dbReference type="NCBIfam" id="TIGR01782">
    <property type="entry name" value="TonB-Xanth-Caul"/>
    <property type="match status" value="1"/>
</dbReference>
<feature type="domain" description="TonB-dependent receptor-like beta-barrel" evidence="6">
    <location>
        <begin position="454"/>
        <end position="992"/>
    </location>
</feature>
<evidence type="ECO:0000259" key="6">
    <source>
        <dbReference type="Pfam" id="PF00593"/>
    </source>
</evidence>
<dbReference type="InterPro" id="IPR036942">
    <property type="entry name" value="Beta-barrel_TonB_sf"/>
</dbReference>
<dbReference type="Pfam" id="PF07715">
    <property type="entry name" value="Plug"/>
    <property type="match status" value="1"/>
</dbReference>
<evidence type="ECO:0000256" key="3">
    <source>
        <dbReference type="ARBA" id="ARBA00023237"/>
    </source>
</evidence>
<evidence type="ECO:0000259" key="7">
    <source>
        <dbReference type="Pfam" id="PF07715"/>
    </source>
</evidence>
<dbReference type="EMBL" id="JABBXD010000014">
    <property type="protein sequence ID" value="MBD3587498.1"/>
    <property type="molecule type" value="Genomic_DNA"/>
</dbReference>
<evidence type="ECO:0000256" key="4">
    <source>
        <dbReference type="RuleBase" id="RU003357"/>
    </source>
</evidence>
<dbReference type="Gene3D" id="2.40.170.20">
    <property type="entry name" value="TonB-dependent receptor, beta-barrel domain"/>
    <property type="match status" value="1"/>
</dbReference>
<dbReference type="InterPro" id="IPR012910">
    <property type="entry name" value="Plug_dom"/>
</dbReference>
<dbReference type="PANTHER" id="PTHR40980:SF3">
    <property type="entry name" value="TONB-DEPENDENT RECEPTOR-LIKE BETA-BARREL DOMAIN-CONTAINING PROTEIN"/>
    <property type="match status" value="1"/>
</dbReference>
<evidence type="ECO:0000256" key="5">
    <source>
        <dbReference type="SAM" id="SignalP"/>
    </source>
</evidence>
<dbReference type="Gene3D" id="2.170.130.10">
    <property type="entry name" value="TonB-dependent receptor, plug domain"/>
    <property type="match status" value="1"/>
</dbReference>
<name>A0ABR8LPG3_9ALTE</name>
<keyword evidence="8" id="KW-0675">Receptor</keyword>
<keyword evidence="2 4" id="KW-0472">Membrane</keyword>
<evidence type="ECO:0000313" key="8">
    <source>
        <dbReference type="EMBL" id="MBD3587498.1"/>
    </source>
</evidence>
<evidence type="ECO:0000256" key="2">
    <source>
        <dbReference type="ARBA" id="ARBA00023136"/>
    </source>
</evidence>
<feature type="signal peptide" evidence="5">
    <location>
        <begin position="1"/>
        <end position="30"/>
    </location>
</feature>
<gene>
    <name evidence="8" type="ORF">HHX48_17300</name>
</gene>
<evidence type="ECO:0000313" key="9">
    <source>
        <dbReference type="Proteomes" id="UP000624419"/>
    </source>
</evidence>
<accession>A0ABR8LPG3</accession>
<dbReference type="PANTHER" id="PTHR40980">
    <property type="entry name" value="PLUG DOMAIN-CONTAINING PROTEIN"/>
    <property type="match status" value="1"/>
</dbReference>
<dbReference type="InterPro" id="IPR010104">
    <property type="entry name" value="TonB_rcpt_bac"/>
</dbReference>
<organism evidence="8 9">
    <name type="scientific">Salinimonas profundi</name>
    <dbReference type="NCBI Taxonomy" id="2729140"/>
    <lineage>
        <taxon>Bacteria</taxon>
        <taxon>Pseudomonadati</taxon>
        <taxon>Pseudomonadota</taxon>
        <taxon>Gammaproteobacteria</taxon>
        <taxon>Alteromonadales</taxon>
        <taxon>Alteromonadaceae</taxon>
        <taxon>Alteromonas/Salinimonas group</taxon>
        <taxon>Salinimonas</taxon>
    </lineage>
</organism>
<keyword evidence="5" id="KW-0732">Signal</keyword>
<proteinExistence type="inferred from homology"/>
<dbReference type="InterPro" id="IPR000531">
    <property type="entry name" value="Beta-barrel_TonB"/>
</dbReference>
<comment type="subcellular location">
    <subcellularLocation>
        <location evidence="1 4">Cell outer membrane</location>
    </subcellularLocation>
</comment>
<feature type="domain" description="TonB-dependent receptor plug" evidence="7">
    <location>
        <begin position="62"/>
        <end position="180"/>
    </location>
</feature>
<feature type="chain" id="PRO_5045675627" evidence="5">
    <location>
        <begin position="31"/>
        <end position="1025"/>
    </location>
</feature>
<reference evidence="8 9" key="1">
    <citation type="submission" date="2020-04" db="EMBL/GenBank/DDBJ databases">
        <title>Salinimonas sp. HHU 13199.</title>
        <authorList>
            <person name="Cui X."/>
            <person name="Zhang D."/>
        </authorList>
    </citation>
    <scope>NUCLEOTIDE SEQUENCE [LARGE SCALE GENOMIC DNA]</scope>
    <source>
        <strain evidence="8 9">HHU 13199</strain>
    </source>
</reference>
<protein>
    <submittedName>
        <fullName evidence="8">TonB-dependent receptor</fullName>
    </submittedName>
</protein>
<dbReference type="RefSeq" id="WP_191026583.1">
    <property type="nucleotide sequence ID" value="NZ_JABBXD010000014.1"/>
</dbReference>
<keyword evidence="9" id="KW-1185">Reference proteome</keyword>
<dbReference type="Pfam" id="PF00593">
    <property type="entry name" value="TonB_dep_Rec_b-barrel"/>
    <property type="match status" value="1"/>
</dbReference>
<comment type="similarity">
    <text evidence="4">Belongs to the TonB-dependent receptor family.</text>
</comment>
<keyword evidence="4" id="KW-0798">TonB box</keyword>
<sequence length="1025" mass="112290">MKRNIPFKKSLLTRSLSVLLGTSVMMPALAQQNDGTTEDGDAVEVIEVTGLKSSLTEAQSIKRNSVGVVDAISAEDIGKFPDTNLAESLQRITGVSISRTNGEGNEVTVRGFGGDNNMITLNGRMMPAAQTYGGGSGADGTTRGGGTRAFSFANLASEGVRAVEVYKTSKADIATGGIGATINILTARPLNNPGFTASVAAKAVHDTTNRVGDDVTPEVSGIVNWTDDDAKFGVNVTAIIQQRDSGYVGATVNDWNIGEWGDPNDPDTLFNNADMSVYQNAPDVGQLYARPNDLRYAFSDRQRERKNAQITLQYAPADNMTATLDYLFAENEVNEHRGEITNWVQNGTNITQVEFDDGPVATPIYIAENYNGTVDEGFEQQYREQTNTLNSLGLNFEYFYSDSLKLNFDVHNSEMESLPSGPSDNLASGEIAVGLGAPIVASREWWFGRELPSYRNVYDDSERGNNNGVLDAGDVGSSILRLRHASQVTEITQFKFDGTYYLDNGEFQFGVESRAMEMNARQTAGDNMTLGNWGIANPGEFSEGLLEQIDVGGEFDDFNPGESQGIGFTGDTVALAREGIALYPSDANYFGVSNVFSTNDTVEEDTMAAYFQVHVQADWNDMPINVLAGVRYETTDVDSTSLVTPPSYLVWENNNDFSVFTNPETTAQPLSVKADYDNLLPSLDFDIMLTDDVKGRFSYSKTIARAGYGDLRVSPSNFGLTGSTLNGARATASSSNPALLPLESDNLDISFEWYYDETSYASVGFFEKRVSNFIGTGQEDRTYFGIQDQTSGPRAIAAANALRDRGFAVDDTSLFAMMVLLEQPQAYPNGADDYTGSAEQILELGETPGWDLIPEEGDPDLVFRTSYPQNNREAKLYGGEFAVQHFFGETGFGVQANYTIVRGDIGFDNEGNPNVSQFALTGLSDTANLVLLYENYGWTARVAWNWREKYLNRANYKGSNNPAYIEDYYQIDANVSYEVNEHLSVFVEGINITGENSREHGRTPNQLWYLEDLGARYNLGARYTF</sequence>
<keyword evidence="3" id="KW-0998">Cell outer membrane</keyword>
<comment type="caution">
    <text evidence="8">The sequence shown here is derived from an EMBL/GenBank/DDBJ whole genome shotgun (WGS) entry which is preliminary data.</text>
</comment>
<dbReference type="Proteomes" id="UP000624419">
    <property type="component" value="Unassembled WGS sequence"/>
</dbReference>
<dbReference type="SUPFAM" id="SSF56935">
    <property type="entry name" value="Porins"/>
    <property type="match status" value="1"/>
</dbReference>
<evidence type="ECO:0000256" key="1">
    <source>
        <dbReference type="ARBA" id="ARBA00004442"/>
    </source>
</evidence>
<dbReference type="InterPro" id="IPR037066">
    <property type="entry name" value="Plug_dom_sf"/>
</dbReference>